<organism evidence="2 3">
    <name type="scientific">Pleurodeles waltl</name>
    <name type="common">Iberian ribbed newt</name>
    <dbReference type="NCBI Taxonomy" id="8319"/>
    <lineage>
        <taxon>Eukaryota</taxon>
        <taxon>Metazoa</taxon>
        <taxon>Chordata</taxon>
        <taxon>Craniata</taxon>
        <taxon>Vertebrata</taxon>
        <taxon>Euteleostomi</taxon>
        <taxon>Amphibia</taxon>
        <taxon>Batrachia</taxon>
        <taxon>Caudata</taxon>
        <taxon>Salamandroidea</taxon>
        <taxon>Salamandridae</taxon>
        <taxon>Pleurodelinae</taxon>
        <taxon>Pleurodeles</taxon>
    </lineage>
</organism>
<reference evidence="2" key="1">
    <citation type="journal article" date="2022" name="bioRxiv">
        <title>Sequencing and chromosome-scale assembly of the giantPleurodeles waltlgenome.</title>
        <authorList>
            <person name="Brown T."/>
            <person name="Elewa A."/>
            <person name="Iarovenko S."/>
            <person name="Subramanian E."/>
            <person name="Araus A.J."/>
            <person name="Petzold A."/>
            <person name="Susuki M."/>
            <person name="Suzuki K.-i.T."/>
            <person name="Hayashi T."/>
            <person name="Toyoda A."/>
            <person name="Oliveira C."/>
            <person name="Osipova E."/>
            <person name="Leigh N.D."/>
            <person name="Simon A."/>
            <person name="Yun M.H."/>
        </authorList>
    </citation>
    <scope>NUCLEOTIDE SEQUENCE</scope>
    <source>
        <strain evidence="2">20211129_DDA</strain>
        <tissue evidence="2">Liver</tissue>
    </source>
</reference>
<keyword evidence="3" id="KW-1185">Reference proteome</keyword>
<comment type="caution">
    <text evidence="2">The sequence shown here is derived from an EMBL/GenBank/DDBJ whole genome shotgun (WGS) entry which is preliminary data.</text>
</comment>
<gene>
    <name evidence="2" type="ORF">NDU88_006572</name>
</gene>
<dbReference type="EMBL" id="JANPWB010000010">
    <property type="protein sequence ID" value="KAJ1140214.1"/>
    <property type="molecule type" value="Genomic_DNA"/>
</dbReference>
<sequence length="70" mass="7701">MGGGDREGGGRRRDARSEDGGCRDPRGDVAKEEREEDNRDPKGACSVERDSLLPSSDEEEGEPEKTRESH</sequence>
<proteinExistence type="predicted"/>
<accession>A0AAV7QKF2</accession>
<protein>
    <submittedName>
        <fullName evidence="2">Uncharacterized protein</fullName>
    </submittedName>
</protein>
<evidence type="ECO:0000256" key="1">
    <source>
        <dbReference type="SAM" id="MobiDB-lite"/>
    </source>
</evidence>
<evidence type="ECO:0000313" key="3">
    <source>
        <dbReference type="Proteomes" id="UP001066276"/>
    </source>
</evidence>
<feature type="region of interest" description="Disordered" evidence="1">
    <location>
        <begin position="1"/>
        <end position="70"/>
    </location>
</feature>
<name>A0AAV7QKF2_PLEWA</name>
<dbReference type="Proteomes" id="UP001066276">
    <property type="component" value="Chromosome 6"/>
</dbReference>
<evidence type="ECO:0000313" key="2">
    <source>
        <dbReference type="EMBL" id="KAJ1140214.1"/>
    </source>
</evidence>
<feature type="compositionally biased region" description="Basic and acidic residues" evidence="1">
    <location>
        <begin position="1"/>
        <end position="51"/>
    </location>
</feature>
<dbReference type="AlphaFoldDB" id="A0AAV7QKF2"/>